<keyword evidence="4" id="KW-0808">Transferase</keyword>
<dbReference type="SUPFAM" id="SSF55874">
    <property type="entry name" value="ATPase domain of HSP90 chaperone/DNA topoisomerase II/histidine kinase"/>
    <property type="match status" value="1"/>
</dbReference>
<dbReference type="Pfam" id="PF00512">
    <property type="entry name" value="HisKA"/>
    <property type="match status" value="1"/>
</dbReference>
<dbReference type="GO" id="GO:0004721">
    <property type="term" value="F:phosphoprotein phosphatase activity"/>
    <property type="evidence" value="ECO:0007669"/>
    <property type="project" value="TreeGrafter"/>
</dbReference>
<evidence type="ECO:0000256" key="8">
    <source>
        <dbReference type="SAM" id="Phobius"/>
    </source>
</evidence>
<dbReference type="OrthoDB" id="9797304at2"/>
<keyword evidence="8" id="KW-1133">Transmembrane helix</keyword>
<dbReference type="Gene3D" id="1.10.287.130">
    <property type="match status" value="1"/>
</dbReference>
<sequence>MNSVSTTRIVIALIVTAAIALGVQLAGPNLSAFVTAVLAGVGTLLILTIGRAEIAPMNISRLEPETIHDAEARLVEAIGEPVLVATDGRVRIANAAARTLLGAHIVDEDLRVAIRHPAAAERLAPDAPDGSVELVGLGGRDQRVQMRVATAGLGAGSVERVIHLIDRTTSHAAERARVDFVANASHELRTPLAAILGFIETLDDEKAGSDAEVRGRFLGVMFKEARRMQRLIDDLISLSRIEAEKYQLPETAVELPTLIEEVAGELRDEAGARRADLILKLDDDIPDISADRAQISQVLHNLIGNAYKYGRAPVTLSLTHEGPLIRLSVTDQGEGILPEHLPRLTERFYRVDSGRSRSLGGTGLGLAIVKHIVERHRGRLEIVSKMGVGTTVSILLPPAPSSTVTKPSQN</sequence>
<accession>A0A494TDQ1</accession>
<dbReference type="EMBL" id="CP032829">
    <property type="protein sequence ID" value="AYJ87360.1"/>
    <property type="molecule type" value="Genomic_DNA"/>
</dbReference>
<dbReference type="PANTHER" id="PTHR45453:SF1">
    <property type="entry name" value="PHOSPHATE REGULON SENSOR PROTEIN PHOR"/>
    <property type="match status" value="1"/>
</dbReference>
<dbReference type="GO" id="GO:0000155">
    <property type="term" value="F:phosphorelay sensor kinase activity"/>
    <property type="evidence" value="ECO:0007669"/>
    <property type="project" value="InterPro"/>
</dbReference>
<dbReference type="Gene3D" id="3.30.565.10">
    <property type="entry name" value="Histidine kinase-like ATPase, C-terminal domain"/>
    <property type="match status" value="1"/>
</dbReference>
<evidence type="ECO:0000313" key="10">
    <source>
        <dbReference type="EMBL" id="AYJ87360.1"/>
    </source>
</evidence>
<dbReference type="KEGG" id="spha:D3Y57_17275"/>
<keyword evidence="8" id="KW-0812">Transmembrane</keyword>
<dbReference type="InterPro" id="IPR005467">
    <property type="entry name" value="His_kinase_dom"/>
</dbReference>
<dbReference type="PROSITE" id="PS50109">
    <property type="entry name" value="HIS_KIN"/>
    <property type="match status" value="1"/>
</dbReference>
<dbReference type="InterPro" id="IPR036890">
    <property type="entry name" value="HATPase_C_sf"/>
</dbReference>
<comment type="catalytic activity">
    <reaction evidence="1">
        <text>ATP + protein L-histidine = ADP + protein N-phospho-L-histidine.</text>
        <dbReference type="EC" id="2.7.13.3"/>
    </reaction>
</comment>
<dbReference type="GO" id="GO:0016036">
    <property type="term" value="P:cellular response to phosphate starvation"/>
    <property type="evidence" value="ECO:0007669"/>
    <property type="project" value="TreeGrafter"/>
</dbReference>
<dbReference type="Proteomes" id="UP000276254">
    <property type="component" value="Chromosome"/>
</dbReference>
<evidence type="ECO:0000256" key="1">
    <source>
        <dbReference type="ARBA" id="ARBA00000085"/>
    </source>
</evidence>
<evidence type="ECO:0000256" key="6">
    <source>
        <dbReference type="ARBA" id="ARBA00023012"/>
    </source>
</evidence>
<dbReference type="Pfam" id="PF02518">
    <property type="entry name" value="HATPase_c"/>
    <property type="match status" value="1"/>
</dbReference>
<keyword evidence="11" id="KW-1185">Reference proteome</keyword>
<evidence type="ECO:0000256" key="3">
    <source>
        <dbReference type="ARBA" id="ARBA00022553"/>
    </source>
</evidence>
<evidence type="ECO:0000259" key="9">
    <source>
        <dbReference type="PROSITE" id="PS50109"/>
    </source>
</evidence>
<name>A0A494TDQ1_SPHPE</name>
<gene>
    <name evidence="10" type="ORF">D3Y57_17275</name>
</gene>
<evidence type="ECO:0000256" key="4">
    <source>
        <dbReference type="ARBA" id="ARBA00022679"/>
    </source>
</evidence>
<evidence type="ECO:0000256" key="7">
    <source>
        <dbReference type="ARBA" id="ARBA00023136"/>
    </source>
</evidence>
<evidence type="ECO:0000313" key="11">
    <source>
        <dbReference type="Proteomes" id="UP000276254"/>
    </source>
</evidence>
<dbReference type="InterPro" id="IPR004358">
    <property type="entry name" value="Sig_transdc_His_kin-like_C"/>
</dbReference>
<dbReference type="SMART" id="SM00388">
    <property type="entry name" value="HisKA"/>
    <property type="match status" value="1"/>
</dbReference>
<keyword evidence="6" id="KW-0902">Two-component regulatory system</keyword>
<feature type="transmembrane region" description="Helical" evidence="8">
    <location>
        <begin position="7"/>
        <end position="26"/>
    </location>
</feature>
<dbReference type="RefSeq" id="WP_121154584.1">
    <property type="nucleotide sequence ID" value="NZ_CP032829.1"/>
</dbReference>
<dbReference type="InterPro" id="IPR050351">
    <property type="entry name" value="BphY/WalK/GraS-like"/>
</dbReference>
<dbReference type="FunFam" id="1.10.287.130:FF:000001">
    <property type="entry name" value="Two-component sensor histidine kinase"/>
    <property type="match status" value="1"/>
</dbReference>
<dbReference type="CDD" id="cd00082">
    <property type="entry name" value="HisKA"/>
    <property type="match status" value="1"/>
</dbReference>
<feature type="domain" description="Histidine kinase" evidence="9">
    <location>
        <begin position="183"/>
        <end position="400"/>
    </location>
</feature>
<protein>
    <recommendedName>
        <fullName evidence="2">histidine kinase</fullName>
        <ecNumber evidence="2">2.7.13.3</ecNumber>
    </recommendedName>
</protein>
<dbReference type="AlphaFoldDB" id="A0A494TDQ1"/>
<dbReference type="GO" id="GO:0005886">
    <property type="term" value="C:plasma membrane"/>
    <property type="evidence" value="ECO:0007669"/>
    <property type="project" value="TreeGrafter"/>
</dbReference>
<evidence type="ECO:0000256" key="5">
    <source>
        <dbReference type="ARBA" id="ARBA00022777"/>
    </source>
</evidence>
<evidence type="ECO:0000256" key="2">
    <source>
        <dbReference type="ARBA" id="ARBA00012438"/>
    </source>
</evidence>
<dbReference type="InterPro" id="IPR003661">
    <property type="entry name" value="HisK_dim/P_dom"/>
</dbReference>
<keyword evidence="5" id="KW-0418">Kinase</keyword>
<dbReference type="SMART" id="SM00387">
    <property type="entry name" value="HATPase_c"/>
    <property type="match status" value="1"/>
</dbReference>
<organism evidence="10 11">
    <name type="scientific">Sphingomonas paeninsulae</name>
    <dbReference type="NCBI Taxonomy" id="2319844"/>
    <lineage>
        <taxon>Bacteria</taxon>
        <taxon>Pseudomonadati</taxon>
        <taxon>Pseudomonadota</taxon>
        <taxon>Alphaproteobacteria</taxon>
        <taxon>Sphingomonadales</taxon>
        <taxon>Sphingomonadaceae</taxon>
        <taxon>Sphingomonas</taxon>
    </lineage>
</organism>
<dbReference type="SUPFAM" id="SSF47384">
    <property type="entry name" value="Homodimeric domain of signal transducing histidine kinase"/>
    <property type="match status" value="1"/>
</dbReference>
<keyword evidence="3" id="KW-0597">Phosphoprotein</keyword>
<dbReference type="PANTHER" id="PTHR45453">
    <property type="entry name" value="PHOSPHATE REGULON SENSOR PROTEIN PHOR"/>
    <property type="match status" value="1"/>
</dbReference>
<dbReference type="InterPro" id="IPR003594">
    <property type="entry name" value="HATPase_dom"/>
</dbReference>
<reference evidence="10 11" key="1">
    <citation type="submission" date="2018-09" db="EMBL/GenBank/DDBJ databases">
        <title>Sphingomonas peninsula sp. nov., isolated from fildes peninsula, Antarctic soil.</title>
        <authorList>
            <person name="Yingchao G."/>
        </authorList>
    </citation>
    <scope>NUCLEOTIDE SEQUENCE [LARGE SCALE GENOMIC DNA]</scope>
    <source>
        <strain evidence="10 11">YZ-8</strain>
    </source>
</reference>
<keyword evidence="7 8" id="KW-0472">Membrane</keyword>
<dbReference type="EC" id="2.7.13.3" evidence="2"/>
<feature type="transmembrane region" description="Helical" evidence="8">
    <location>
        <begin position="32"/>
        <end position="52"/>
    </location>
</feature>
<dbReference type="InterPro" id="IPR036097">
    <property type="entry name" value="HisK_dim/P_sf"/>
</dbReference>
<dbReference type="FunFam" id="3.30.565.10:FF:000006">
    <property type="entry name" value="Sensor histidine kinase WalK"/>
    <property type="match status" value="1"/>
</dbReference>
<dbReference type="PRINTS" id="PR00344">
    <property type="entry name" value="BCTRLSENSOR"/>
</dbReference>
<proteinExistence type="predicted"/>